<evidence type="ECO:0000256" key="7">
    <source>
        <dbReference type="ARBA" id="ARBA00022932"/>
    </source>
</evidence>
<dbReference type="Pfam" id="PF01336">
    <property type="entry name" value="tRNA_anti-codon"/>
    <property type="match status" value="1"/>
</dbReference>
<evidence type="ECO:0000259" key="9">
    <source>
        <dbReference type="SMART" id="SM00481"/>
    </source>
</evidence>
<dbReference type="InterPro" id="IPR040982">
    <property type="entry name" value="DNA_pol3_finger"/>
</dbReference>
<dbReference type="Pfam" id="PF07733">
    <property type="entry name" value="DNA_pol3_alpha"/>
    <property type="match status" value="1"/>
</dbReference>
<dbReference type="InterPro" id="IPR003141">
    <property type="entry name" value="Pol/His_phosphatase_N"/>
</dbReference>
<dbReference type="AlphaFoldDB" id="A0A5M6CTH0"/>
<dbReference type="GO" id="GO:0006260">
    <property type="term" value="P:DNA replication"/>
    <property type="evidence" value="ECO:0007669"/>
    <property type="project" value="UniProtKB-KW"/>
</dbReference>
<dbReference type="InterPro" id="IPR004013">
    <property type="entry name" value="PHP_dom"/>
</dbReference>
<keyword evidence="4 10" id="KW-0808">Transferase</keyword>
<comment type="caution">
    <text evidence="10">The sequence shown here is derived from an EMBL/GenBank/DDBJ whole genome shotgun (WGS) entry which is preliminary data.</text>
</comment>
<gene>
    <name evidence="10" type="primary">dnaE</name>
    <name evidence="10" type="ORF">FYK55_27510</name>
</gene>
<accession>A0A5M6CTH0</accession>
<evidence type="ECO:0000313" key="10">
    <source>
        <dbReference type="EMBL" id="KAA5538531.1"/>
    </source>
</evidence>
<dbReference type="RefSeq" id="WP_150079834.1">
    <property type="nucleotide sequence ID" value="NZ_VWOX01000031.1"/>
</dbReference>
<dbReference type="Proteomes" id="UP000324479">
    <property type="component" value="Unassembled WGS sequence"/>
</dbReference>
<protein>
    <recommendedName>
        <fullName evidence="3">DNA polymerase III subunit alpha</fullName>
        <ecNumber evidence="2">2.7.7.7</ecNumber>
    </recommendedName>
</protein>
<dbReference type="NCBIfam" id="TIGR00594">
    <property type="entry name" value="polc"/>
    <property type="match status" value="1"/>
</dbReference>
<dbReference type="GO" id="GO:0003887">
    <property type="term" value="F:DNA-directed DNA polymerase activity"/>
    <property type="evidence" value="ECO:0007669"/>
    <property type="project" value="UniProtKB-KW"/>
</dbReference>
<proteinExistence type="predicted"/>
<evidence type="ECO:0000256" key="1">
    <source>
        <dbReference type="ARBA" id="ARBA00004496"/>
    </source>
</evidence>
<dbReference type="Gene3D" id="3.20.20.140">
    <property type="entry name" value="Metal-dependent hydrolases"/>
    <property type="match status" value="1"/>
</dbReference>
<evidence type="ECO:0000256" key="8">
    <source>
        <dbReference type="ARBA" id="ARBA00049244"/>
    </source>
</evidence>
<dbReference type="Gene3D" id="1.10.10.1600">
    <property type="entry name" value="Bacterial DNA polymerase III alpha subunit, thumb domain"/>
    <property type="match status" value="1"/>
</dbReference>
<evidence type="ECO:0000256" key="2">
    <source>
        <dbReference type="ARBA" id="ARBA00012417"/>
    </source>
</evidence>
<name>A0A5M6CTH0_9BACT</name>
<dbReference type="GO" id="GO:0008408">
    <property type="term" value="F:3'-5' exonuclease activity"/>
    <property type="evidence" value="ECO:0007669"/>
    <property type="project" value="InterPro"/>
</dbReference>
<feature type="domain" description="Polymerase/histidinol phosphatase N-terminal" evidence="9">
    <location>
        <begin position="18"/>
        <end position="85"/>
    </location>
</feature>
<dbReference type="CDD" id="cd12113">
    <property type="entry name" value="PHP_PolIIIA_DnaE3"/>
    <property type="match status" value="1"/>
</dbReference>
<dbReference type="InterPro" id="IPR011708">
    <property type="entry name" value="DNA_pol3_alpha_NTPase_dom"/>
</dbReference>
<sequence>MSETLPGETNAQNPGGFVHLHCHSHYSLLDGAGDIKRLVGRAVDHGMNALALTDHGNLHGALEFYRSAKDAGINPIIGYEAYIAPGSRFDKGGAGRSKDASYHLTLLAKNRTGFKNLIKLASAASLEGFYFKPRIDKEILQTFNEGIVCLSGCVSSEFSRTILKGGETESQEKEAMEIAGWFRNVFGDRYFIEVMNNDLEIQRMQLQGAVDIANKMGIPVVATSDCHYVDPEDAEAQDIMLCINTGRFRTDTSRMKMENDQFFLRSPQQMYEKFPGLEDAVARSQEIADGVDIDLELGKYYFPKFECPDQKQPIDYLRELCIEGLLERYEDDPDRIIDGKLSDEVMTRLNRELSVIEKLNYPTYFLIVWDFVIHARRNGISATARGSGVGALVCYALYLSHVCPLRYDLLFERFLDESRTEPPDIDIDFEKERRIEVIEYVKQRYGNDNVCQIGTFGTLAARAAIKDTGRALGIPLARVNQVTEMVPDELKITIKKALEKSADLKQTYDGDPEIRELLNLAMKIEGLARNVGTHAAAVVIADKPLSEYVPLTRVPGKQDVITQWSMNDVEASGLLKMDFLGLRNLTMLSRSVQLIEQTTGKKVDPLKFPLEDKKTYALLQRGETKGVFQLESGGIRDLLTRMKPDTFHDIIATAALYRPGPLEGGMVDDYVNIKHGRQSPEYKHPVLKEILEETNSVMVYQEQVMRILNRLGGVPLAKAYTCIKAISKKKEALINQNQEIFLKGAVENGLAQKDAEDIWNLIVKFAGYGFNKSHSTAYALVAFQTAYLKAHYPVEFMASLLSSDISGRNFKRKDSLVEHMEDCDRMGIEVVPPCVNASEADFSVADGRIHFALSAIKGCGGSTAVSIESERKKNGPYKDIFDFCERVDQQACNKSAVETLVKAGAMDCFDAKRSQLVAVIEKAMQAGAAVQADKKCGQASLFGAFEEATESSSGPAVVLPDMEEWPEREKLGYEKEVLGYYLHSHPLAEYESKLATFRTHTTDSLADVKDRGEVILGGMISSIKIAHTKNPKPGQPSKYANFDLEDMQGAIRCILWPRGFADHGEKVQPDAVVLAKGKVDRRGGGDEANLIIDELIPLNDLDNRYTHGMRIRLNEADHDHQTIIRLKEILRGYPGSQELLFSMQLNDGELVHLKADKFKVQVNPEMRTRIDDLLGSGNYRLMMSKPR</sequence>
<evidence type="ECO:0000256" key="3">
    <source>
        <dbReference type="ARBA" id="ARBA00019114"/>
    </source>
</evidence>
<comment type="subcellular location">
    <subcellularLocation>
        <location evidence="1">Cytoplasm</location>
    </subcellularLocation>
</comment>
<dbReference type="GO" id="GO:0003676">
    <property type="term" value="F:nucleic acid binding"/>
    <property type="evidence" value="ECO:0007669"/>
    <property type="project" value="InterPro"/>
</dbReference>
<dbReference type="InterPro" id="IPR004365">
    <property type="entry name" value="NA-bd_OB_tRNA"/>
</dbReference>
<comment type="catalytic activity">
    <reaction evidence="8">
        <text>DNA(n) + a 2'-deoxyribonucleoside 5'-triphosphate = DNA(n+1) + diphosphate</text>
        <dbReference type="Rhea" id="RHEA:22508"/>
        <dbReference type="Rhea" id="RHEA-COMP:17339"/>
        <dbReference type="Rhea" id="RHEA-COMP:17340"/>
        <dbReference type="ChEBI" id="CHEBI:33019"/>
        <dbReference type="ChEBI" id="CHEBI:61560"/>
        <dbReference type="ChEBI" id="CHEBI:173112"/>
        <dbReference type="EC" id="2.7.7.7"/>
    </reaction>
</comment>
<dbReference type="PANTHER" id="PTHR32294:SF0">
    <property type="entry name" value="DNA POLYMERASE III SUBUNIT ALPHA"/>
    <property type="match status" value="1"/>
</dbReference>
<dbReference type="CDD" id="cd04485">
    <property type="entry name" value="DnaE_OBF"/>
    <property type="match status" value="1"/>
</dbReference>
<dbReference type="InterPro" id="IPR041931">
    <property type="entry name" value="DNA_pol3_alpha_thumb_dom"/>
</dbReference>
<evidence type="ECO:0000256" key="5">
    <source>
        <dbReference type="ARBA" id="ARBA00022695"/>
    </source>
</evidence>
<reference evidence="10 11" key="1">
    <citation type="submission" date="2019-08" db="EMBL/GenBank/DDBJ databases">
        <authorList>
            <person name="Dhanesh K."/>
            <person name="Kumar G."/>
            <person name="Sasikala C."/>
            <person name="Venkata Ramana C."/>
        </authorList>
    </citation>
    <scope>NUCLEOTIDE SEQUENCE [LARGE SCALE GENOMIC DNA]</scope>
    <source>
        <strain evidence="10 11">JC645</strain>
    </source>
</reference>
<dbReference type="Pfam" id="PF14579">
    <property type="entry name" value="HHH_6"/>
    <property type="match status" value="1"/>
</dbReference>
<dbReference type="Pfam" id="PF02811">
    <property type="entry name" value="PHP"/>
    <property type="match status" value="1"/>
</dbReference>
<dbReference type="InterPro" id="IPR029460">
    <property type="entry name" value="DNAPol_HHH"/>
</dbReference>
<organism evidence="10 11">
    <name type="scientific">Roseiconus nitratireducens</name>
    <dbReference type="NCBI Taxonomy" id="2605748"/>
    <lineage>
        <taxon>Bacteria</taxon>
        <taxon>Pseudomonadati</taxon>
        <taxon>Planctomycetota</taxon>
        <taxon>Planctomycetia</taxon>
        <taxon>Pirellulales</taxon>
        <taxon>Pirellulaceae</taxon>
        <taxon>Roseiconus</taxon>
    </lineage>
</organism>
<evidence type="ECO:0000256" key="4">
    <source>
        <dbReference type="ARBA" id="ARBA00022679"/>
    </source>
</evidence>
<dbReference type="EC" id="2.7.7.7" evidence="2"/>
<dbReference type="SUPFAM" id="SSF89550">
    <property type="entry name" value="PHP domain-like"/>
    <property type="match status" value="1"/>
</dbReference>
<dbReference type="Gene3D" id="1.10.150.870">
    <property type="match status" value="1"/>
</dbReference>
<evidence type="ECO:0000256" key="6">
    <source>
        <dbReference type="ARBA" id="ARBA00022705"/>
    </source>
</evidence>
<dbReference type="InterPro" id="IPR004805">
    <property type="entry name" value="DnaE2/DnaE/PolC"/>
</dbReference>
<keyword evidence="6" id="KW-0235">DNA replication</keyword>
<evidence type="ECO:0000313" key="11">
    <source>
        <dbReference type="Proteomes" id="UP000324479"/>
    </source>
</evidence>
<keyword evidence="11" id="KW-1185">Reference proteome</keyword>
<dbReference type="PANTHER" id="PTHR32294">
    <property type="entry name" value="DNA POLYMERASE III SUBUNIT ALPHA"/>
    <property type="match status" value="1"/>
</dbReference>
<dbReference type="Pfam" id="PF17657">
    <property type="entry name" value="DNA_pol3_finger"/>
    <property type="match status" value="1"/>
</dbReference>
<dbReference type="GO" id="GO:0005737">
    <property type="term" value="C:cytoplasm"/>
    <property type="evidence" value="ECO:0007669"/>
    <property type="project" value="UniProtKB-SubCell"/>
</dbReference>
<dbReference type="NCBIfam" id="NF004226">
    <property type="entry name" value="PRK05673.1"/>
    <property type="match status" value="1"/>
</dbReference>
<dbReference type="InterPro" id="IPR016195">
    <property type="entry name" value="Pol/histidinol_Pase-like"/>
</dbReference>
<dbReference type="SMART" id="SM00481">
    <property type="entry name" value="POLIIIAc"/>
    <property type="match status" value="1"/>
</dbReference>
<dbReference type="EMBL" id="VWOX01000031">
    <property type="protein sequence ID" value="KAA5538531.1"/>
    <property type="molecule type" value="Genomic_DNA"/>
</dbReference>
<keyword evidence="7" id="KW-0239">DNA-directed DNA polymerase</keyword>
<keyword evidence="5 10" id="KW-0548">Nucleotidyltransferase</keyword>